<feature type="non-terminal residue" evidence="2">
    <location>
        <position position="1"/>
    </location>
</feature>
<feature type="coiled-coil region" evidence="1">
    <location>
        <begin position="11"/>
        <end position="45"/>
    </location>
</feature>
<reference evidence="3" key="1">
    <citation type="journal article" date="2013" name="Nat. Genet.">
        <title>The Capsella rubella genome and the genomic consequences of rapid mating system evolution.</title>
        <authorList>
            <person name="Slotte T."/>
            <person name="Hazzouri K.M."/>
            <person name="Agren J.A."/>
            <person name="Koenig D."/>
            <person name="Maumus F."/>
            <person name="Guo Y.L."/>
            <person name="Steige K."/>
            <person name="Platts A.E."/>
            <person name="Escobar J.S."/>
            <person name="Newman L.K."/>
            <person name="Wang W."/>
            <person name="Mandakova T."/>
            <person name="Vello E."/>
            <person name="Smith L.M."/>
            <person name="Henz S.R."/>
            <person name="Steffen J."/>
            <person name="Takuno S."/>
            <person name="Brandvain Y."/>
            <person name="Coop G."/>
            <person name="Andolfatto P."/>
            <person name="Hu T.T."/>
            <person name="Blanchette M."/>
            <person name="Clark R.M."/>
            <person name="Quesneville H."/>
            <person name="Nordborg M."/>
            <person name="Gaut B.S."/>
            <person name="Lysak M.A."/>
            <person name="Jenkins J."/>
            <person name="Grimwood J."/>
            <person name="Chapman J."/>
            <person name="Prochnik S."/>
            <person name="Shu S."/>
            <person name="Rokhsar D."/>
            <person name="Schmutz J."/>
            <person name="Weigel D."/>
            <person name="Wright S.I."/>
        </authorList>
    </citation>
    <scope>NUCLEOTIDE SEQUENCE [LARGE SCALE GENOMIC DNA]</scope>
    <source>
        <strain evidence="3">cv. Monte Gargano</strain>
    </source>
</reference>
<dbReference type="Proteomes" id="UP000029121">
    <property type="component" value="Unassembled WGS sequence"/>
</dbReference>
<dbReference type="STRING" id="81985.R0IDJ6"/>
<keyword evidence="1" id="KW-0175">Coiled coil</keyword>
<keyword evidence="3" id="KW-1185">Reference proteome</keyword>
<protein>
    <submittedName>
        <fullName evidence="2">Uncharacterized protein</fullName>
    </submittedName>
</protein>
<organism evidence="2 3">
    <name type="scientific">Capsella rubella</name>
    <dbReference type="NCBI Taxonomy" id="81985"/>
    <lineage>
        <taxon>Eukaryota</taxon>
        <taxon>Viridiplantae</taxon>
        <taxon>Streptophyta</taxon>
        <taxon>Embryophyta</taxon>
        <taxon>Tracheophyta</taxon>
        <taxon>Spermatophyta</taxon>
        <taxon>Magnoliopsida</taxon>
        <taxon>eudicotyledons</taxon>
        <taxon>Gunneridae</taxon>
        <taxon>Pentapetalae</taxon>
        <taxon>rosids</taxon>
        <taxon>malvids</taxon>
        <taxon>Brassicales</taxon>
        <taxon>Brassicaceae</taxon>
        <taxon>Camelineae</taxon>
        <taxon>Capsella</taxon>
    </lineage>
</organism>
<proteinExistence type="predicted"/>
<sequence length="108" mass="12413">VSFLNSIFALLQSIVDQKAFLRQRIAKEKQQLHKLCDENQNLQIREFMFGCLKEEMDVYLLDKQDLRDLSSFIDKYLNEILTKYGESCSSLPLIVADAATPVGFNGHI</sequence>
<evidence type="ECO:0000313" key="3">
    <source>
        <dbReference type="Proteomes" id="UP000029121"/>
    </source>
</evidence>
<gene>
    <name evidence="2" type="ORF">CARUB_v10022335mg</name>
</gene>
<evidence type="ECO:0000256" key="1">
    <source>
        <dbReference type="SAM" id="Coils"/>
    </source>
</evidence>
<dbReference type="eggNOG" id="KOG0014">
    <property type="taxonomic scope" value="Eukaryota"/>
</dbReference>
<feature type="non-terminal residue" evidence="2">
    <location>
        <position position="108"/>
    </location>
</feature>
<dbReference type="AlphaFoldDB" id="R0IDJ6"/>
<dbReference type="EMBL" id="KB870806">
    <property type="protein sequence ID" value="EOA34763.1"/>
    <property type="molecule type" value="Genomic_DNA"/>
</dbReference>
<name>R0IDJ6_9BRAS</name>
<evidence type="ECO:0000313" key="2">
    <source>
        <dbReference type="EMBL" id="EOA34763.1"/>
    </source>
</evidence>
<accession>R0IDJ6</accession>